<evidence type="ECO:0000313" key="4">
    <source>
        <dbReference type="Proteomes" id="UP000449906"/>
    </source>
</evidence>
<evidence type="ECO:0000256" key="2">
    <source>
        <dbReference type="SAM" id="SignalP"/>
    </source>
</evidence>
<dbReference type="Proteomes" id="UP000449906">
    <property type="component" value="Unassembled WGS sequence"/>
</dbReference>
<proteinExistence type="predicted"/>
<keyword evidence="2" id="KW-0732">Signal</keyword>
<name>A0A7J5E3G8_NOCSI</name>
<comment type="caution">
    <text evidence="3">The sequence shown here is derived from an EMBL/GenBank/DDBJ whole genome shotgun (WGS) entry which is preliminary data.</text>
</comment>
<dbReference type="RefSeq" id="WP_151580147.1">
    <property type="nucleotide sequence ID" value="NZ_WBVM01000001.1"/>
</dbReference>
<gene>
    <name evidence="3" type="ORF">F9L07_13870</name>
</gene>
<evidence type="ECO:0000256" key="1">
    <source>
        <dbReference type="SAM" id="MobiDB-lite"/>
    </source>
</evidence>
<dbReference type="PROSITE" id="PS51257">
    <property type="entry name" value="PROKAR_LIPOPROTEIN"/>
    <property type="match status" value="1"/>
</dbReference>
<organism evidence="3 4">
    <name type="scientific">Nocardioides simplex</name>
    <name type="common">Arthrobacter simplex</name>
    <dbReference type="NCBI Taxonomy" id="2045"/>
    <lineage>
        <taxon>Bacteria</taxon>
        <taxon>Bacillati</taxon>
        <taxon>Actinomycetota</taxon>
        <taxon>Actinomycetes</taxon>
        <taxon>Propionibacteriales</taxon>
        <taxon>Nocardioidaceae</taxon>
        <taxon>Pimelobacter</taxon>
    </lineage>
</organism>
<protein>
    <recommendedName>
        <fullName evidence="5">DUF3558 domain-containing protein</fullName>
    </recommendedName>
</protein>
<dbReference type="AlphaFoldDB" id="A0A7J5E3G8"/>
<sequence>MTVSRVLATLAGLVLVAATAAGCGEDDPAPTGSGSPGSTGSTGPAALPRFCDLLTPAQVTAAVGAAVTLEAGPLDSCEFGQDDDPRALSGTLGAVEVDTGNGGFAAYRSGTAGSLEDAVEHPVTGVGDEAFVATGTFAGGENVQAAGAVRVGGTAYTLALAQGAGLSEEDLVAVGERLLRLMADAA</sequence>
<feature type="region of interest" description="Disordered" evidence="1">
    <location>
        <begin position="25"/>
        <end position="44"/>
    </location>
</feature>
<feature type="chain" id="PRO_5029811337" description="DUF3558 domain-containing protein" evidence="2">
    <location>
        <begin position="21"/>
        <end position="186"/>
    </location>
</feature>
<dbReference type="EMBL" id="WBVM01000001">
    <property type="protein sequence ID" value="KAB2812815.1"/>
    <property type="molecule type" value="Genomic_DNA"/>
</dbReference>
<feature type="signal peptide" evidence="2">
    <location>
        <begin position="1"/>
        <end position="20"/>
    </location>
</feature>
<evidence type="ECO:0000313" key="3">
    <source>
        <dbReference type="EMBL" id="KAB2812815.1"/>
    </source>
</evidence>
<feature type="compositionally biased region" description="Low complexity" evidence="1">
    <location>
        <begin position="29"/>
        <end position="44"/>
    </location>
</feature>
<accession>A0A7J5E3G8</accession>
<evidence type="ECO:0008006" key="5">
    <source>
        <dbReference type="Google" id="ProtNLM"/>
    </source>
</evidence>
<reference evidence="3 4" key="1">
    <citation type="submission" date="2019-09" db="EMBL/GenBank/DDBJ databases">
        <title>Pimelobacter sp. isolated from Paulinella.</title>
        <authorList>
            <person name="Jeong S.E."/>
        </authorList>
    </citation>
    <scope>NUCLEOTIDE SEQUENCE [LARGE SCALE GENOMIC DNA]</scope>
    <source>
        <strain evidence="3 4">Pch-N</strain>
    </source>
</reference>